<protein>
    <submittedName>
        <fullName evidence="1">Uncharacterized protein</fullName>
    </submittedName>
</protein>
<dbReference type="Proteomes" id="UP000655287">
    <property type="component" value="Unassembled WGS sequence"/>
</dbReference>
<evidence type="ECO:0000313" key="1">
    <source>
        <dbReference type="EMBL" id="GII78619.1"/>
    </source>
</evidence>
<accession>A0A919R2Y0</accession>
<gene>
    <name evidence="1" type="ORF">Sru01_36010</name>
</gene>
<organism evidence="1 2">
    <name type="scientific">Sphaerisporangium rufum</name>
    <dbReference type="NCBI Taxonomy" id="1381558"/>
    <lineage>
        <taxon>Bacteria</taxon>
        <taxon>Bacillati</taxon>
        <taxon>Actinomycetota</taxon>
        <taxon>Actinomycetes</taxon>
        <taxon>Streptosporangiales</taxon>
        <taxon>Streptosporangiaceae</taxon>
        <taxon>Sphaerisporangium</taxon>
    </lineage>
</organism>
<proteinExistence type="predicted"/>
<reference evidence="1" key="1">
    <citation type="submission" date="2021-01" db="EMBL/GenBank/DDBJ databases">
        <title>Whole genome shotgun sequence of Sphaerisporangium rufum NBRC 109079.</title>
        <authorList>
            <person name="Komaki H."/>
            <person name="Tamura T."/>
        </authorList>
    </citation>
    <scope>NUCLEOTIDE SEQUENCE</scope>
    <source>
        <strain evidence="1">NBRC 109079</strain>
    </source>
</reference>
<evidence type="ECO:0000313" key="2">
    <source>
        <dbReference type="Proteomes" id="UP000655287"/>
    </source>
</evidence>
<dbReference type="AlphaFoldDB" id="A0A919R2Y0"/>
<keyword evidence="2" id="KW-1185">Reference proteome</keyword>
<comment type="caution">
    <text evidence="1">The sequence shown here is derived from an EMBL/GenBank/DDBJ whole genome shotgun (WGS) entry which is preliminary data.</text>
</comment>
<name>A0A919R2Y0_9ACTN</name>
<sequence>MSTFRVKAQKAGGWWALTVEGPGMRRPAYTQARRLDRAEATVRDLLALHFEMAASDLEDIEIVLVDEPLADELAATRQIRQEADRLREEATARTRLTARHLRDRGYAQREIGVLLGVSHQAVGKLLGEYAQALPRERRTGTHG</sequence>
<dbReference type="EMBL" id="BOOU01000051">
    <property type="protein sequence ID" value="GII78619.1"/>
    <property type="molecule type" value="Genomic_DNA"/>
</dbReference>